<evidence type="ECO:0000256" key="5">
    <source>
        <dbReference type="ARBA" id="ARBA00022777"/>
    </source>
</evidence>
<dbReference type="Gene3D" id="3.30.200.20">
    <property type="entry name" value="Phosphorylase Kinase, domain 1"/>
    <property type="match status" value="1"/>
</dbReference>
<accession>S7QNY3</accession>
<keyword evidence="3" id="KW-0808">Transferase</keyword>
<evidence type="ECO:0000313" key="9">
    <source>
        <dbReference type="Proteomes" id="UP000030669"/>
    </source>
</evidence>
<dbReference type="PANTHER" id="PTHR24057:SF0">
    <property type="entry name" value="PROTEIN KINASE SHAGGY-RELATED"/>
    <property type="match status" value="1"/>
</dbReference>
<evidence type="ECO:0000313" key="8">
    <source>
        <dbReference type="EMBL" id="EPQ61007.1"/>
    </source>
</evidence>
<dbReference type="GO" id="GO:0005737">
    <property type="term" value="C:cytoplasm"/>
    <property type="evidence" value="ECO:0007669"/>
    <property type="project" value="TreeGrafter"/>
</dbReference>
<evidence type="ECO:0000256" key="1">
    <source>
        <dbReference type="ARBA" id="ARBA00005527"/>
    </source>
</evidence>
<dbReference type="RefSeq" id="XP_007861279.1">
    <property type="nucleotide sequence ID" value="XM_007863088.1"/>
</dbReference>
<evidence type="ECO:0000256" key="6">
    <source>
        <dbReference type="ARBA" id="ARBA00022840"/>
    </source>
</evidence>
<name>S7QNY3_GLOTA</name>
<dbReference type="GO" id="GO:0005634">
    <property type="term" value="C:nucleus"/>
    <property type="evidence" value="ECO:0007669"/>
    <property type="project" value="TreeGrafter"/>
</dbReference>
<dbReference type="PROSITE" id="PS50011">
    <property type="entry name" value="PROTEIN_KINASE_DOM"/>
    <property type="match status" value="1"/>
</dbReference>
<dbReference type="AlphaFoldDB" id="S7QNY3"/>
<feature type="domain" description="Protein kinase" evidence="7">
    <location>
        <begin position="19"/>
        <end position="298"/>
    </location>
</feature>
<reference evidence="8 9" key="1">
    <citation type="journal article" date="2012" name="Science">
        <title>The Paleozoic origin of enzymatic lignin decomposition reconstructed from 31 fungal genomes.</title>
        <authorList>
            <person name="Floudas D."/>
            <person name="Binder M."/>
            <person name="Riley R."/>
            <person name="Barry K."/>
            <person name="Blanchette R.A."/>
            <person name="Henrissat B."/>
            <person name="Martinez A.T."/>
            <person name="Otillar R."/>
            <person name="Spatafora J.W."/>
            <person name="Yadav J.S."/>
            <person name="Aerts A."/>
            <person name="Benoit I."/>
            <person name="Boyd A."/>
            <person name="Carlson A."/>
            <person name="Copeland A."/>
            <person name="Coutinho P.M."/>
            <person name="de Vries R.P."/>
            <person name="Ferreira P."/>
            <person name="Findley K."/>
            <person name="Foster B."/>
            <person name="Gaskell J."/>
            <person name="Glotzer D."/>
            <person name="Gorecki P."/>
            <person name="Heitman J."/>
            <person name="Hesse C."/>
            <person name="Hori C."/>
            <person name="Igarashi K."/>
            <person name="Jurgens J.A."/>
            <person name="Kallen N."/>
            <person name="Kersten P."/>
            <person name="Kohler A."/>
            <person name="Kuees U."/>
            <person name="Kumar T.K.A."/>
            <person name="Kuo A."/>
            <person name="LaButti K."/>
            <person name="Larrondo L.F."/>
            <person name="Lindquist E."/>
            <person name="Ling A."/>
            <person name="Lombard V."/>
            <person name="Lucas S."/>
            <person name="Lundell T."/>
            <person name="Martin R."/>
            <person name="McLaughlin D.J."/>
            <person name="Morgenstern I."/>
            <person name="Morin E."/>
            <person name="Murat C."/>
            <person name="Nagy L.G."/>
            <person name="Nolan M."/>
            <person name="Ohm R.A."/>
            <person name="Patyshakuliyeva A."/>
            <person name="Rokas A."/>
            <person name="Ruiz-Duenas F.J."/>
            <person name="Sabat G."/>
            <person name="Salamov A."/>
            <person name="Samejima M."/>
            <person name="Schmutz J."/>
            <person name="Slot J.C."/>
            <person name="St John F."/>
            <person name="Stenlid J."/>
            <person name="Sun H."/>
            <person name="Sun S."/>
            <person name="Syed K."/>
            <person name="Tsang A."/>
            <person name="Wiebenga A."/>
            <person name="Young D."/>
            <person name="Pisabarro A."/>
            <person name="Eastwood D.C."/>
            <person name="Martin F."/>
            <person name="Cullen D."/>
            <person name="Grigoriev I.V."/>
            <person name="Hibbett D.S."/>
        </authorList>
    </citation>
    <scope>NUCLEOTIDE SEQUENCE [LARGE SCALE GENOMIC DNA]</scope>
    <source>
        <strain evidence="8 9">ATCC 11539</strain>
    </source>
</reference>
<dbReference type="eggNOG" id="KOG0658">
    <property type="taxonomic scope" value="Eukaryota"/>
</dbReference>
<dbReference type="GO" id="GO:0007165">
    <property type="term" value="P:signal transduction"/>
    <property type="evidence" value="ECO:0007669"/>
    <property type="project" value="TreeGrafter"/>
</dbReference>
<keyword evidence="6" id="KW-0067">ATP-binding</keyword>
<gene>
    <name evidence="8" type="ORF">GLOTRDRAFT_124741</name>
</gene>
<evidence type="ECO:0000256" key="2">
    <source>
        <dbReference type="ARBA" id="ARBA00022527"/>
    </source>
</evidence>
<sequence length="298" mass="33070">MPHAAKAQLASGPTVDLTYEKIRLLGKGGWATVSEIRILDIAMTDGVAYNLNIQTGTTLALKRHHESPKFVYREPEVHALVSHPNIVEFLGYWVEQEKCTSEDGEAAVSTYHNILLSCYPLVLSELPLPIALQSALSYVRQILQALAYLHSPEISIFHRDVQITNILVDPSSGIVKLCDMGAAKKYVPGKWAAGTIGMSENRPLEISLQSNHYDFCVDIWPVGLILLHLLTGHHPFRRKETDMQQLIEIASRLGRPTAEEISEANGTIPSNTLSWEALPPPDVDPVQARTMRLEVNLL</sequence>
<comment type="similarity">
    <text evidence="1">Belongs to the protein kinase superfamily. CMGC Ser/Thr protein kinase family. GSK-3 subfamily.</text>
</comment>
<dbReference type="Gene3D" id="1.10.510.10">
    <property type="entry name" value="Transferase(Phosphotransferase) domain 1"/>
    <property type="match status" value="1"/>
</dbReference>
<keyword evidence="2" id="KW-0723">Serine/threonine-protein kinase</keyword>
<dbReference type="InterPro" id="IPR000719">
    <property type="entry name" value="Prot_kinase_dom"/>
</dbReference>
<dbReference type="KEGG" id="gtr:GLOTRDRAFT_124741"/>
<dbReference type="SUPFAM" id="SSF56112">
    <property type="entry name" value="Protein kinase-like (PK-like)"/>
    <property type="match status" value="1"/>
</dbReference>
<dbReference type="STRING" id="670483.S7QNY3"/>
<proteinExistence type="inferred from homology"/>
<keyword evidence="9" id="KW-1185">Reference proteome</keyword>
<keyword evidence="5 8" id="KW-0418">Kinase</keyword>
<evidence type="ECO:0000256" key="3">
    <source>
        <dbReference type="ARBA" id="ARBA00022679"/>
    </source>
</evidence>
<dbReference type="InterPro" id="IPR011009">
    <property type="entry name" value="Kinase-like_dom_sf"/>
</dbReference>
<dbReference type="GO" id="GO:0004674">
    <property type="term" value="F:protein serine/threonine kinase activity"/>
    <property type="evidence" value="ECO:0007669"/>
    <property type="project" value="UniProtKB-KW"/>
</dbReference>
<dbReference type="Pfam" id="PF00069">
    <property type="entry name" value="Pkinase"/>
    <property type="match status" value="1"/>
</dbReference>
<dbReference type="GeneID" id="19301138"/>
<dbReference type="InterPro" id="IPR050591">
    <property type="entry name" value="GSK-3"/>
</dbReference>
<dbReference type="EMBL" id="KB469296">
    <property type="protein sequence ID" value="EPQ61007.1"/>
    <property type="molecule type" value="Genomic_DNA"/>
</dbReference>
<protein>
    <submittedName>
        <fullName evidence="8">Kinase-like protein</fullName>
    </submittedName>
</protein>
<dbReference type="HOGENOM" id="CLU_933993_0_0_1"/>
<keyword evidence="4" id="KW-0547">Nucleotide-binding</keyword>
<evidence type="ECO:0000259" key="7">
    <source>
        <dbReference type="PROSITE" id="PS50011"/>
    </source>
</evidence>
<dbReference type="SMART" id="SM00220">
    <property type="entry name" value="S_TKc"/>
    <property type="match status" value="1"/>
</dbReference>
<evidence type="ECO:0000256" key="4">
    <source>
        <dbReference type="ARBA" id="ARBA00022741"/>
    </source>
</evidence>
<dbReference type="Proteomes" id="UP000030669">
    <property type="component" value="Unassembled WGS sequence"/>
</dbReference>
<dbReference type="GO" id="GO:0005524">
    <property type="term" value="F:ATP binding"/>
    <property type="evidence" value="ECO:0007669"/>
    <property type="project" value="UniProtKB-KW"/>
</dbReference>
<dbReference type="OrthoDB" id="10598746at2759"/>
<dbReference type="PANTHER" id="PTHR24057">
    <property type="entry name" value="GLYCOGEN SYNTHASE KINASE-3 ALPHA"/>
    <property type="match status" value="1"/>
</dbReference>
<dbReference type="GO" id="GO:0030154">
    <property type="term" value="P:cell differentiation"/>
    <property type="evidence" value="ECO:0007669"/>
    <property type="project" value="TreeGrafter"/>
</dbReference>
<dbReference type="OMA" id="VENTHIY"/>
<organism evidence="8 9">
    <name type="scientific">Gloeophyllum trabeum (strain ATCC 11539 / FP-39264 / Madison 617)</name>
    <name type="common">Brown rot fungus</name>
    <dbReference type="NCBI Taxonomy" id="670483"/>
    <lineage>
        <taxon>Eukaryota</taxon>
        <taxon>Fungi</taxon>
        <taxon>Dikarya</taxon>
        <taxon>Basidiomycota</taxon>
        <taxon>Agaricomycotina</taxon>
        <taxon>Agaricomycetes</taxon>
        <taxon>Gloeophyllales</taxon>
        <taxon>Gloeophyllaceae</taxon>
        <taxon>Gloeophyllum</taxon>
    </lineage>
</organism>